<comment type="caution">
    <text evidence="3">The sequence shown here is derived from an EMBL/GenBank/DDBJ whole genome shotgun (WGS) entry which is preliminary data.</text>
</comment>
<feature type="signal peptide" evidence="1">
    <location>
        <begin position="1"/>
        <end position="24"/>
    </location>
</feature>
<evidence type="ECO:0000256" key="1">
    <source>
        <dbReference type="SAM" id="SignalP"/>
    </source>
</evidence>
<organism evidence="3 4">
    <name type="scientific">Porites evermanni</name>
    <dbReference type="NCBI Taxonomy" id="104178"/>
    <lineage>
        <taxon>Eukaryota</taxon>
        <taxon>Metazoa</taxon>
        <taxon>Cnidaria</taxon>
        <taxon>Anthozoa</taxon>
        <taxon>Hexacorallia</taxon>
        <taxon>Scleractinia</taxon>
        <taxon>Fungiina</taxon>
        <taxon>Poritidae</taxon>
        <taxon>Porites</taxon>
    </lineage>
</organism>
<accession>A0ABN8QLU0</accession>
<protein>
    <recommendedName>
        <fullName evidence="2">TTF-type domain-containing protein</fullName>
    </recommendedName>
</protein>
<gene>
    <name evidence="3" type="ORF">PEVE_00005248</name>
</gene>
<dbReference type="EMBL" id="CALNXI010001331">
    <property type="protein sequence ID" value="CAH3165176.1"/>
    <property type="molecule type" value="Genomic_DNA"/>
</dbReference>
<dbReference type="Proteomes" id="UP001159427">
    <property type="component" value="Unassembled WGS sequence"/>
</dbReference>
<keyword evidence="1" id="KW-0732">Signal</keyword>
<reference evidence="3 4" key="1">
    <citation type="submission" date="2022-05" db="EMBL/GenBank/DDBJ databases">
        <authorList>
            <consortium name="Genoscope - CEA"/>
            <person name="William W."/>
        </authorList>
    </citation>
    <scope>NUCLEOTIDE SEQUENCE [LARGE SCALE GENOMIC DNA]</scope>
</reference>
<dbReference type="SMART" id="SM00597">
    <property type="entry name" value="ZnF_TTF"/>
    <property type="match status" value="1"/>
</dbReference>
<evidence type="ECO:0000313" key="3">
    <source>
        <dbReference type="EMBL" id="CAH3165176.1"/>
    </source>
</evidence>
<sequence length="309" mass="35474">MLNGIKMVVMALKFGTLALLLVRANVLPRSSVVVTSHLPKYSLKKSRKFQTPLSQVSNLPLLSGCNSRTLFRFQFSVVFVWKILRWRFWHTFLRMFHSGSFENCLCVCKRFKDVIDSAGEIWRTFNTDDQLTVHQFGLIIVKHACTAEVPQFYDVGDIVSGKVHLHTLSPHEKFKYFDQHVVPNARMLSESAQTVTRQKEGRSYYVKFRESWLIHFKWLVYSPSAKGGYCKYCVLFFANDNSTRTKPGVLVATPFTNFRKATGKDGILTSHEKLQYHKDAMMAGSEFKGCLNNPEQTVPFMIFASDQSI</sequence>
<dbReference type="InterPro" id="IPR006580">
    <property type="entry name" value="Znf_TTF"/>
</dbReference>
<evidence type="ECO:0000259" key="2">
    <source>
        <dbReference type="SMART" id="SM00597"/>
    </source>
</evidence>
<keyword evidence="4" id="KW-1185">Reference proteome</keyword>
<feature type="domain" description="TTF-type" evidence="2">
    <location>
        <begin position="204"/>
        <end position="304"/>
    </location>
</feature>
<evidence type="ECO:0000313" key="4">
    <source>
        <dbReference type="Proteomes" id="UP001159427"/>
    </source>
</evidence>
<feature type="chain" id="PRO_5047048384" description="TTF-type domain-containing protein" evidence="1">
    <location>
        <begin position="25"/>
        <end position="309"/>
    </location>
</feature>
<name>A0ABN8QLU0_9CNID</name>
<proteinExistence type="predicted"/>